<reference evidence="1 2" key="1">
    <citation type="submission" date="2017-07" db="EMBL/GenBank/DDBJ databases">
        <title>Fictibacillus sp. nov. GDSW-R2A3 Genome sequencing and assembly.</title>
        <authorList>
            <person name="Mayilraj S."/>
        </authorList>
    </citation>
    <scope>NUCLEOTIDE SEQUENCE [LARGE SCALE GENOMIC DNA]</scope>
    <source>
        <strain evidence="1 2">GDSW-R2A3</strain>
    </source>
</reference>
<keyword evidence="2" id="KW-1185">Reference proteome</keyword>
<accession>A0A235F5D9</accession>
<dbReference type="InterPro" id="IPR036491">
    <property type="entry name" value="YugN-like_sf"/>
</dbReference>
<gene>
    <name evidence="1" type="ORF">CGZ90_19090</name>
</gene>
<dbReference type="RefSeq" id="WP_094254099.1">
    <property type="nucleotide sequence ID" value="NZ_JBHLXL010000001.1"/>
</dbReference>
<evidence type="ECO:0000313" key="1">
    <source>
        <dbReference type="EMBL" id="OYD56137.1"/>
    </source>
</evidence>
<dbReference type="AlphaFoldDB" id="A0A235F5D9"/>
<comment type="caution">
    <text evidence="1">The sequence shown here is derived from an EMBL/GenBank/DDBJ whole genome shotgun (WGS) entry which is preliminary data.</text>
</comment>
<dbReference type="SUPFAM" id="SSF160755">
    <property type="entry name" value="YugN-like"/>
    <property type="match status" value="1"/>
</dbReference>
<dbReference type="EMBL" id="NOII01000046">
    <property type="protein sequence ID" value="OYD56137.1"/>
    <property type="molecule type" value="Genomic_DNA"/>
</dbReference>
<dbReference type="Gene3D" id="3.30.310.100">
    <property type="entry name" value="YugN-like"/>
    <property type="match status" value="1"/>
</dbReference>
<protein>
    <recommendedName>
        <fullName evidence="3">YugN-like family protein</fullName>
    </recommendedName>
</protein>
<dbReference type="InterPro" id="IPR014967">
    <property type="entry name" value="Uncharacterised_YugN-like"/>
</dbReference>
<proteinExistence type="predicted"/>
<evidence type="ECO:0008006" key="3">
    <source>
        <dbReference type="Google" id="ProtNLM"/>
    </source>
</evidence>
<name>A0A235F5D9_9BACL</name>
<organism evidence="1 2">
    <name type="scientific">Fictibacillus aquaticus</name>
    <dbReference type="NCBI Taxonomy" id="2021314"/>
    <lineage>
        <taxon>Bacteria</taxon>
        <taxon>Bacillati</taxon>
        <taxon>Bacillota</taxon>
        <taxon>Bacilli</taxon>
        <taxon>Bacillales</taxon>
        <taxon>Fictibacillaceae</taxon>
        <taxon>Fictibacillus</taxon>
    </lineage>
</organism>
<dbReference type="Pfam" id="PF08868">
    <property type="entry name" value="YugN"/>
    <property type="match status" value="1"/>
</dbReference>
<evidence type="ECO:0000313" key="2">
    <source>
        <dbReference type="Proteomes" id="UP000215059"/>
    </source>
</evidence>
<dbReference type="OrthoDB" id="2988890at2"/>
<dbReference type="Proteomes" id="UP000215059">
    <property type="component" value="Unassembled WGS sequence"/>
</dbReference>
<sequence>MKPLNSKLQNEWIALNEAEETLKNLGFSYGGGWEYDHGYFDYKLDDEVGYTFLRLPFHVVDGELEQKNTVVQFDQPFLLAHKYQVGLDDNAGAGNLSGSFNQFSEPQDPDASIDHKWVKIAKGVLVEAENKLLT</sequence>